<accession>A0ABD5PIC1</accession>
<dbReference type="PANTHER" id="PTHR33252:SF2">
    <property type="entry name" value="TRANSPOSASE IS4-LIKE DOMAIN-CONTAINING PROTEIN"/>
    <property type="match status" value="1"/>
</dbReference>
<feature type="domain" description="Transposase InsH N-terminal" evidence="3">
    <location>
        <begin position="67"/>
        <end position="136"/>
    </location>
</feature>
<dbReference type="Pfam" id="PF05598">
    <property type="entry name" value="DUF772"/>
    <property type="match status" value="1"/>
</dbReference>
<feature type="compositionally biased region" description="Basic and acidic residues" evidence="1">
    <location>
        <begin position="171"/>
        <end position="182"/>
    </location>
</feature>
<organism evidence="4 5">
    <name type="scientific">Halobium salinum</name>
    <dbReference type="NCBI Taxonomy" id="1364940"/>
    <lineage>
        <taxon>Archaea</taxon>
        <taxon>Methanobacteriati</taxon>
        <taxon>Methanobacteriota</taxon>
        <taxon>Stenosarchaea group</taxon>
        <taxon>Halobacteria</taxon>
        <taxon>Halobacteriales</taxon>
        <taxon>Haloferacaceae</taxon>
        <taxon>Halobium</taxon>
    </lineage>
</organism>
<keyword evidence="5" id="KW-1185">Reference proteome</keyword>
<comment type="caution">
    <text evidence="4">The sequence shown here is derived from an EMBL/GenBank/DDBJ whole genome shotgun (WGS) entry which is preliminary data.</text>
</comment>
<name>A0ABD5PIC1_9EURY</name>
<evidence type="ECO:0000313" key="4">
    <source>
        <dbReference type="EMBL" id="MFC4360498.1"/>
    </source>
</evidence>
<evidence type="ECO:0000313" key="5">
    <source>
        <dbReference type="Proteomes" id="UP001595921"/>
    </source>
</evidence>
<evidence type="ECO:0000259" key="3">
    <source>
        <dbReference type="Pfam" id="PF05598"/>
    </source>
</evidence>
<dbReference type="InterPro" id="IPR008490">
    <property type="entry name" value="Transposase_InsH_N"/>
</dbReference>
<protein>
    <submittedName>
        <fullName evidence="4">Transposase</fullName>
    </submittedName>
</protein>
<dbReference type="Pfam" id="PF01609">
    <property type="entry name" value="DDE_Tnp_1"/>
    <property type="match status" value="1"/>
</dbReference>
<feature type="domain" description="Transposase IS4-like" evidence="2">
    <location>
        <begin position="326"/>
        <end position="518"/>
    </location>
</feature>
<dbReference type="InterPro" id="IPR002559">
    <property type="entry name" value="Transposase_11"/>
</dbReference>
<evidence type="ECO:0000256" key="1">
    <source>
        <dbReference type="SAM" id="MobiDB-lite"/>
    </source>
</evidence>
<reference evidence="4 5" key="1">
    <citation type="journal article" date="2019" name="Int. J. Syst. Evol. Microbiol.">
        <title>The Global Catalogue of Microorganisms (GCM) 10K type strain sequencing project: providing services to taxonomists for standard genome sequencing and annotation.</title>
        <authorList>
            <consortium name="The Broad Institute Genomics Platform"/>
            <consortium name="The Broad Institute Genome Sequencing Center for Infectious Disease"/>
            <person name="Wu L."/>
            <person name="Ma J."/>
        </authorList>
    </citation>
    <scope>NUCLEOTIDE SEQUENCE [LARGE SCALE GENOMIC DNA]</scope>
    <source>
        <strain evidence="4 5">CGMCC 1.12553</strain>
    </source>
</reference>
<sequence>MAPTRESRRTVFRQIVHRSYVDWPAYESTPLFDRTSLPALESDVRVVAEAWFNQDKHEDVEPFVHALPLAYVRFEAHDRYAGSTSYEMETLFRLFLLKELYGWDHETALVEYLIQHLDLCEQTGLESVPNQSTLWRSWHHRFSADLRNTVETAARAILIKAQNAGITVPCESERQSRRHSDGSAESDPGDQTVLEQAETVTEQVSRVAFPAFSLHRGEGCEIHENAYWDLQTYLGLRENLAVNEGARSFSYESNRNRTPLGHAHREHVRDLSIEQIREMHRQAVSRLLDRAADTEEFFRGGIVAIDITESDPFTGDRAGHKDEIIGTKEKTDEYAYQWATVQLVGSAVPIVLDTRPVRKGDTRKQIVEDLLDSAEAAVHVDNVLMDREFDSQHILEMISQRGLSYVVPKQMHTSEKAQAKRLLKQGKDRYETDRKLHLGDNEWHSTTLIYRRKENSEHTDHRQYPVFMMNRGNGLLTKYGYRWEIESGYKSIKYDFLAKTSSKDYRVRLFYFVFAVLLHNIWRLADFLLKAGVDAEMDYAPVLTAGECVELVCSALIPSD</sequence>
<feature type="region of interest" description="Disordered" evidence="1">
    <location>
        <begin position="169"/>
        <end position="192"/>
    </location>
</feature>
<gene>
    <name evidence="4" type="ORF">ACFO0N_21335</name>
</gene>
<proteinExistence type="predicted"/>
<dbReference type="PANTHER" id="PTHR33252">
    <property type="entry name" value="THIRD ORF IN TRANSPOSON ISC1160"/>
    <property type="match status" value="1"/>
</dbReference>
<dbReference type="RefSeq" id="WP_390202496.1">
    <property type="nucleotide sequence ID" value="NZ_JAODIW010000005.1"/>
</dbReference>
<dbReference type="EMBL" id="JBHSDS010000017">
    <property type="protein sequence ID" value="MFC4360498.1"/>
    <property type="molecule type" value="Genomic_DNA"/>
</dbReference>
<dbReference type="Proteomes" id="UP001595921">
    <property type="component" value="Unassembled WGS sequence"/>
</dbReference>
<dbReference type="AlphaFoldDB" id="A0ABD5PIC1"/>
<evidence type="ECO:0000259" key="2">
    <source>
        <dbReference type="Pfam" id="PF01609"/>
    </source>
</evidence>